<feature type="transmembrane region" description="Helical" evidence="2">
    <location>
        <begin position="155"/>
        <end position="175"/>
    </location>
</feature>
<evidence type="ECO:0008006" key="6">
    <source>
        <dbReference type="Google" id="ProtNLM"/>
    </source>
</evidence>
<proteinExistence type="predicted"/>
<gene>
    <name evidence="4" type="ORF">DES51_102245</name>
    <name evidence="3" type="ORF">MQE39_12390</name>
</gene>
<comment type="caution">
    <text evidence="4">The sequence shown here is derived from an EMBL/GenBank/DDBJ whole genome shotgun (WGS) entry which is preliminary data.</text>
</comment>
<keyword evidence="5" id="KW-1185">Reference proteome</keyword>
<protein>
    <recommendedName>
        <fullName evidence="6">DUF3278 domain-containing protein</fullName>
    </recommendedName>
</protein>
<dbReference type="Proteomes" id="UP001276902">
    <property type="component" value="Unassembled WGS sequence"/>
</dbReference>
<organism evidence="4 5">
    <name type="scientific">Dielma fastidiosa</name>
    <dbReference type="NCBI Taxonomy" id="1034346"/>
    <lineage>
        <taxon>Bacteria</taxon>
        <taxon>Bacillati</taxon>
        <taxon>Bacillota</taxon>
        <taxon>Erysipelotrichia</taxon>
        <taxon>Erysipelotrichales</taxon>
        <taxon>Erysipelotrichaceae</taxon>
        <taxon>Dielma</taxon>
    </lineage>
</organism>
<keyword evidence="2" id="KW-1133">Transmembrane helix</keyword>
<feature type="region of interest" description="Disordered" evidence="1">
    <location>
        <begin position="1"/>
        <end position="23"/>
    </location>
</feature>
<reference evidence="3" key="2">
    <citation type="submission" date="2022-03" db="EMBL/GenBank/DDBJ databases">
        <title>First case of bacteraemia caused by Dielma fastidiosa in a patient hospitalised with diverticulitis.</title>
        <authorList>
            <person name="Forman-Ankjaer B."/>
            <person name="Hvid-Jensen F."/>
            <person name="Kobel C.M."/>
            <person name="Greve T."/>
        </authorList>
    </citation>
    <scope>NUCLEOTIDE SEQUENCE</scope>
    <source>
        <strain evidence="3">AUH_DF_2021</strain>
    </source>
</reference>
<reference evidence="4 5" key="1">
    <citation type="submission" date="2018-05" db="EMBL/GenBank/DDBJ databases">
        <title>Genomic Encyclopedia of Type Strains, Phase IV (KMG-IV): sequencing the most valuable type-strain genomes for metagenomic binning, comparative biology and taxonomic classification.</title>
        <authorList>
            <person name="Goeker M."/>
        </authorList>
    </citation>
    <scope>NUCLEOTIDE SEQUENCE [LARGE SCALE GENOMIC DNA]</scope>
    <source>
        <strain evidence="4 5">JC118</strain>
    </source>
</reference>
<feature type="transmembrane region" description="Helical" evidence="2">
    <location>
        <begin position="129"/>
        <end position="149"/>
    </location>
</feature>
<keyword evidence="2" id="KW-0472">Membrane</keyword>
<sequence>MANKKQVNNSNKKNTPALSGHNIYKDKHGQTIYFNKRTRVGYVVPEKDFSKFQILQMRYILALVIAVLLYSMTNISYWLTGIVLVAVAIGMEVTLRVKVLPSYTQYQNFEPEKGESQLDLMVKEGRNKLLLRTCLLLLLSILLIVNLFTMDEEPTIILIILSVILSIASLVYAGVQIRGIIYIQKHK</sequence>
<feature type="compositionally biased region" description="Low complexity" evidence="1">
    <location>
        <begin position="1"/>
        <end position="14"/>
    </location>
</feature>
<name>A0A318KTC3_9FIRM</name>
<dbReference type="Proteomes" id="UP000247612">
    <property type="component" value="Unassembled WGS sequence"/>
</dbReference>
<evidence type="ECO:0000313" key="4">
    <source>
        <dbReference type="EMBL" id="PXX81124.1"/>
    </source>
</evidence>
<dbReference type="EMBL" id="JALDAW010000022">
    <property type="protein sequence ID" value="MDY5168908.1"/>
    <property type="molecule type" value="Genomic_DNA"/>
</dbReference>
<dbReference type="STRING" id="1034346.GCA_000313565_02320"/>
<dbReference type="OrthoDB" id="1649292at2"/>
<evidence type="ECO:0000313" key="3">
    <source>
        <dbReference type="EMBL" id="MDY5168908.1"/>
    </source>
</evidence>
<evidence type="ECO:0000256" key="1">
    <source>
        <dbReference type="SAM" id="MobiDB-lite"/>
    </source>
</evidence>
<keyword evidence="2" id="KW-0812">Transmembrane</keyword>
<evidence type="ECO:0000313" key="5">
    <source>
        <dbReference type="Proteomes" id="UP000247612"/>
    </source>
</evidence>
<dbReference type="AlphaFoldDB" id="A0A318KTC3"/>
<dbReference type="EMBL" id="QJKH01000002">
    <property type="protein sequence ID" value="PXX81124.1"/>
    <property type="molecule type" value="Genomic_DNA"/>
</dbReference>
<evidence type="ECO:0000256" key="2">
    <source>
        <dbReference type="SAM" id="Phobius"/>
    </source>
</evidence>
<feature type="transmembrane region" description="Helical" evidence="2">
    <location>
        <begin position="55"/>
        <end position="71"/>
    </location>
</feature>
<accession>A0A318KTC3</accession>
<dbReference type="RefSeq" id="WP_022938623.1">
    <property type="nucleotide sequence ID" value="NZ_BAABZA010000002.1"/>
</dbReference>